<dbReference type="PANTHER" id="PTHR30576">
    <property type="entry name" value="COLANIC BIOSYNTHESIS UDP-GLUCOSE LIPID CARRIER TRANSFERASE"/>
    <property type="match status" value="1"/>
</dbReference>
<dbReference type="Pfam" id="PF02397">
    <property type="entry name" value="Bac_transf"/>
    <property type="match status" value="1"/>
</dbReference>
<sequence length="323" mass="37165">MLIVGAGQMGQQVAQMIDKYAWTGLRFVGYLDDCVEKQQHVEAPILGTLDDVARVVQKYDIEEVVITLPRRAYEKVEMLVVTLHELPVHTLIVPDYFSLALYRASVEEFAGIPMINVRAPALNEYQRMLKRIFDLSAGGLATLMALPVMGLIALAIKLDSPGPILFRQVRVGENGRLFTMYKFRTMVVGAEKMQALVNEVTEDGKIIHKKRDDPRVTRVGRFLRRTSLDELPQLFNVLKGEMSLVGPRPELPWLVEQYEPWQRKRFCVPQGITGWWQVNGRSDKPMHLHTEDDLFYVQNYSFWLDLKILWRTVWIVLFGKGAY</sequence>
<evidence type="ECO:0000256" key="7">
    <source>
        <dbReference type="SAM" id="Phobius"/>
    </source>
</evidence>
<evidence type="ECO:0000256" key="1">
    <source>
        <dbReference type="ARBA" id="ARBA00004141"/>
    </source>
</evidence>
<dbReference type="InParanoid" id="A0A0M8K7P8"/>
<dbReference type="PANTHER" id="PTHR30576:SF10">
    <property type="entry name" value="SLL5057 PROTEIN"/>
    <property type="match status" value="1"/>
</dbReference>
<dbReference type="AlphaFoldDB" id="A0A0M8K7P8"/>
<keyword evidence="4 7" id="KW-0812">Transmembrane</keyword>
<feature type="domain" description="Bacterial sugar transferase" evidence="8">
    <location>
        <begin position="130"/>
        <end position="317"/>
    </location>
</feature>
<evidence type="ECO:0000313" key="10">
    <source>
        <dbReference type="Proteomes" id="UP000037784"/>
    </source>
</evidence>
<dbReference type="Gene3D" id="3.40.50.720">
    <property type="entry name" value="NAD(P)-binding Rossmann-like Domain"/>
    <property type="match status" value="1"/>
</dbReference>
<dbReference type="EMBL" id="BBZA01000056">
    <property type="protein sequence ID" value="GAP62432.1"/>
    <property type="molecule type" value="Genomic_DNA"/>
</dbReference>
<name>A0A0M8K7P8_9CHLR</name>
<comment type="similarity">
    <text evidence="2">Belongs to the bacterial sugar transferase family.</text>
</comment>
<dbReference type="InterPro" id="IPR036291">
    <property type="entry name" value="NAD(P)-bd_dom_sf"/>
</dbReference>
<evidence type="ECO:0000256" key="3">
    <source>
        <dbReference type="ARBA" id="ARBA00022679"/>
    </source>
</evidence>
<feature type="transmembrane region" description="Helical" evidence="7">
    <location>
        <begin position="132"/>
        <end position="156"/>
    </location>
</feature>
<evidence type="ECO:0000256" key="2">
    <source>
        <dbReference type="ARBA" id="ARBA00006464"/>
    </source>
</evidence>
<evidence type="ECO:0000256" key="5">
    <source>
        <dbReference type="ARBA" id="ARBA00022989"/>
    </source>
</evidence>
<evidence type="ECO:0000259" key="8">
    <source>
        <dbReference type="Pfam" id="PF02397"/>
    </source>
</evidence>
<gene>
    <name evidence="9" type="ORF">ARMA_0855</name>
</gene>
<keyword evidence="10" id="KW-1185">Reference proteome</keyword>
<evidence type="ECO:0000313" key="9">
    <source>
        <dbReference type="EMBL" id="GAP62432.1"/>
    </source>
</evidence>
<evidence type="ECO:0000256" key="6">
    <source>
        <dbReference type="ARBA" id="ARBA00023136"/>
    </source>
</evidence>
<protein>
    <recommendedName>
        <fullName evidence="8">Bacterial sugar transferase domain-containing protein</fullName>
    </recommendedName>
</protein>
<reference evidence="9 10" key="1">
    <citation type="journal article" date="2015" name="Genome Announc.">
        <title>Draft Genome Sequence of a Heterotrophic Facultative Anaerobic Thermophilic Bacterium, Ardenticatena maritima Strain 110ST.</title>
        <authorList>
            <person name="Kawaichi S."/>
            <person name="Yoshida T."/>
            <person name="Sako Y."/>
            <person name="Nakamura R."/>
        </authorList>
    </citation>
    <scope>NUCLEOTIDE SEQUENCE [LARGE SCALE GENOMIC DNA]</scope>
    <source>
        <strain evidence="9 10">110S</strain>
    </source>
</reference>
<dbReference type="SUPFAM" id="SSF51735">
    <property type="entry name" value="NAD(P)-binding Rossmann-fold domains"/>
    <property type="match status" value="1"/>
</dbReference>
<dbReference type="InterPro" id="IPR003362">
    <property type="entry name" value="Bact_transf"/>
</dbReference>
<evidence type="ECO:0000256" key="4">
    <source>
        <dbReference type="ARBA" id="ARBA00022692"/>
    </source>
</evidence>
<dbReference type="InterPro" id="IPR017475">
    <property type="entry name" value="EPS_sugar_tfrase"/>
</dbReference>
<dbReference type="GO" id="GO:0016780">
    <property type="term" value="F:phosphotransferase activity, for other substituted phosphate groups"/>
    <property type="evidence" value="ECO:0007669"/>
    <property type="project" value="TreeGrafter"/>
</dbReference>
<dbReference type="Pfam" id="PF13727">
    <property type="entry name" value="CoA_binding_3"/>
    <property type="match status" value="1"/>
</dbReference>
<organism evidence="9 10">
    <name type="scientific">Ardenticatena maritima</name>
    <dbReference type="NCBI Taxonomy" id="872965"/>
    <lineage>
        <taxon>Bacteria</taxon>
        <taxon>Bacillati</taxon>
        <taxon>Chloroflexota</taxon>
        <taxon>Ardenticatenia</taxon>
        <taxon>Ardenticatenales</taxon>
        <taxon>Ardenticatenaceae</taxon>
        <taxon>Ardenticatena</taxon>
    </lineage>
</organism>
<dbReference type="FunCoup" id="A0A0M8K7P8">
    <property type="interactions" value="58"/>
</dbReference>
<dbReference type="GO" id="GO:0016020">
    <property type="term" value="C:membrane"/>
    <property type="evidence" value="ECO:0007669"/>
    <property type="project" value="UniProtKB-SubCell"/>
</dbReference>
<comment type="subcellular location">
    <subcellularLocation>
        <location evidence="1">Membrane</location>
        <topology evidence="1">Multi-pass membrane protein</topology>
    </subcellularLocation>
</comment>
<keyword evidence="3" id="KW-0808">Transferase</keyword>
<keyword evidence="5 7" id="KW-1133">Transmembrane helix</keyword>
<dbReference type="NCBIfam" id="TIGR03025">
    <property type="entry name" value="EPS_sugtrans"/>
    <property type="match status" value="1"/>
</dbReference>
<reference evidence="10" key="2">
    <citation type="submission" date="2015-08" db="EMBL/GenBank/DDBJ databases">
        <title>Draft Genome Sequence of a Heterotrophic Facultative Anaerobic Bacterium Ardenticatena maritima Strain 110S.</title>
        <authorList>
            <person name="Kawaichi S."/>
            <person name="Yoshida T."/>
            <person name="Sako Y."/>
            <person name="Nakamura R."/>
        </authorList>
    </citation>
    <scope>NUCLEOTIDE SEQUENCE [LARGE SCALE GENOMIC DNA]</scope>
    <source>
        <strain evidence="10">110S</strain>
    </source>
</reference>
<proteinExistence type="inferred from homology"/>
<accession>A0A0M8K7P8</accession>
<keyword evidence="6 7" id="KW-0472">Membrane</keyword>
<dbReference type="Proteomes" id="UP000037784">
    <property type="component" value="Unassembled WGS sequence"/>
</dbReference>
<comment type="caution">
    <text evidence="9">The sequence shown here is derived from an EMBL/GenBank/DDBJ whole genome shotgun (WGS) entry which is preliminary data.</text>
</comment>